<dbReference type="EC" id="2.4.-.-" evidence="4"/>
<dbReference type="GO" id="GO:0016757">
    <property type="term" value="F:glycosyltransferase activity"/>
    <property type="evidence" value="ECO:0007669"/>
    <property type="project" value="UniProtKB-KW"/>
</dbReference>
<keyword evidence="5" id="KW-1185">Reference proteome</keyword>
<accession>A0ABW1RG79</accession>
<evidence type="ECO:0000256" key="2">
    <source>
        <dbReference type="ARBA" id="ARBA00022679"/>
    </source>
</evidence>
<evidence type="ECO:0000313" key="5">
    <source>
        <dbReference type="Proteomes" id="UP001596289"/>
    </source>
</evidence>
<sequence length="512" mass="57955">MFYFVNTSMNLKKSGIEHAEMKRLALFNQHGVPAKIVTRFFSLSLHDTLAAAGIAEANQINLFDFIQHSTDFKARKLTAADLTLPPDYQVIPDAHNYKVMQNNQLMMRINTFSVNDSRLNNVQYYDQNGKLTKTDWYDTRGFKGLEQFYTSAGQVASEQVFDPEGTVVYQTFHMQDKQNNLKNSLYRFIDYRGHDWSFNGEEAMMRFFLDELNRADAGRNVFVVDRTYELAWSALRMHTRPFRVMHLHSNHVNDPADPQHSTLNYNYELAINNLADWNGVIAATQQQAEDFSARYGAQTPIFTIPVGVVAKKIPQVKWATRTPGKVVMVARLSEEKQQDQLIKAIKQVHAKFPAVSLDFWGYANGDTGTKLHKLVAELGVGDYVKFNDYTADVGQVYDQAQLAVLTSRAEGFALALLEGQAHGLPQVAYDIKYGPQAIIRDQQDGLLVPLDDVDALADAIYDLLSDPAKLQAFSHQAYQDSQRYSDVAVWSAWQRLIDAADQYYTQKGGAQA</sequence>
<feature type="domain" description="Glycosyl transferase family 1" evidence="3">
    <location>
        <begin position="322"/>
        <end position="479"/>
    </location>
</feature>
<evidence type="ECO:0000256" key="1">
    <source>
        <dbReference type="ARBA" id="ARBA00022676"/>
    </source>
</evidence>
<comment type="caution">
    <text evidence="4">The sequence shown here is derived from an EMBL/GenBank/DDBJ whole genome shotgun (WGS) entry which is preliminary data.</text>
</comment>
<dbReference type="Gene3D" id="3.40.50.2000">
    <property type="entry name" value="Glycogen Phosphorylase B"/>
    <property type="match status" value="2"/>
</dbReference>
<reference evidence="5" key="1">
    <citation type="journal article" date="2019" name="Int. J. Syst. Evol. Microbiol.">
        <title>The Global Catalogue of Microorganisms (GCM) 10K type strain sequencing project: providing services to taxonomists for standard genome sequencing and annotation.</title>
        <authorList>
            <consortium name="The Broad Institute Genomics Platform"/>
            <consortium name="The Broad Institute Genome Sequencing Center for Infectious Disease"/>
            <person name="Wu L."/>
            <person name="Ma J."/>
        </authorList>
    </citation>
    <scope>NUCLEOTIDE SEQUENCE [LARGE SCALE GENOMIC DNA]</scope>
    <source>
        <strain evidence="5">CCM 8904</strain>
    </source>
</reference>
<dbReference type="Pfam" id="PF00534">
    <property type="entry name" value="Glycos_transf_1"/>
    <property type="match status" value="1"/>
</dbReference>
<dbReference type="InterPro" id="IPR001296">
    <property type="entry name" value="Glyco_trans_1"/>
</dbReference>
<gene>
    <name evidence="4" type="ORF">ACFQGP_08215</name>
</gene>
<dbReference type="PANTHER" id="PTHR12526">
    <property type="entry name" value="GLYCOSYLTRANSFERASE"/>
    <property type="match status" value="1"/>
</dbReference>
<keyword evidence="1 4" id="KW-0328">Glycosyltransferase</keyword>
<dbReference type="RefSeq" id="WP_125552145.1">
    <property type="nucleotide sequence ID" value="NZ_JBHSSL010000046.1"/>
</dbReference>
<proteinExistence type="predicted"/>
<evidence type="ECO:0000259" key="3">
    <source>
        <dbReference type="Pfam" id="PF00534"/>
    </source>
</evidence>
<dbReference type="SUPFAM" id="SSF53756">
    <property type="entry name" value="UDP-Glycosyltransferase/glycogen phosphorylase"/>
    <property type="match status" value="1"/>
</dbReference>
<organism evidence="4 5">
    <name type="scientific">Loigolactobacillus jiayinensis</name>
    <dbReference type="NCBI Taxonomy" id="2486016"/>
    <lineage>
        <taxon>Bacteria</taxon>
        <taxon>Bacillati</taxon>
        <taxon>Bacillota</taxon>
        <taxon>Bacilli</taxon>
        <taxon>Lactobacillales</taxon>
        <taxon>Lactobacillaceae</taxon>
        <taxon>Loigolactobacillus</taxon>
    </lineage>
</organism>
<dbReference type="PANTHER" id="PTHR12526:SF629">
    <property type="entry name" value="TEICHURONIC ACID BIOSYNTHESIS GLYCOSYLTRANSFERASE TUAH-RELATED"/>
    <property type="match status" value="1"/>
</dbReference>
<evidence type="ECO:0000313" key="4">
    <source>
        <dbReference type="EMBL" id="MFC6170557.1"/>
    </source>
</evidence>
<dbReference type="EMBL" id="JBHSSL010000046">
    <property type="protein sequence ID" value="MFC6170557.1"/>
    <property type="molecule type" value="Genomic_DNA"/>
</dbReference>
<keyword evidence="2 4" id="KW-0808">Transferase</keyword>
<protein>
    <submittedName>
        <fullName evidence="4">Glycosyltransferase</fullName>
        <ecNumber evidence="4">2.4.-.-</ecNumber>
    </submittedName>
</protein>
<dbReference type="Proteomes" id="UP001596289">
    <property type="component" value="Unassembled WGS sequence"/>
</dbReference>
<name>A0ABW1RG79_9LACO</name>